<feature type="compositionally biased region" description="Polar residues" evidence="1">
    <location>
        <begin position="49"/>
        <end position="64"/>
    </location>
</feature>
<feature type="region of interest" description="Disordered" evidence="1">
    <location>
        <begin position="184"/>
        <end position="307"/>
    </location>
</feature>
<dbReference type="PANTHER" id="PTHR22949:SF0">
    <property type="entry name" value="RE27538P"/>
    <property type="match status" value="1"/>
</dbReference>
<dbReference type="EMBL" id="KN847043">
    <property type="protein sequence ID" value="KIW27691.1"/>
    <property type="molecule type" value="Genomic_DNA"/>
</dbReference>
<dbReference type="InterPro" id="IPR058345">
    <property type="entry name" value="DUF8032"/>
</dbReference>
<feature type="compositionally biased region" description="Low complexity" evidence="1">
    <location>
        <begin position="244"/>
        <end position="290"/>
    </location>
</feature>
<dbReference type="AlphaFoldDB" id="A0A0D1ZIA0"/>
<evidence type="ECO:0000313" key="4">
    <source>
        <dbReference type="Proteomes" id="UP000054466"/>
    </source>
</evidence>
<dbReference type="GeneID" id="27346604"/>
<dbReference type="Proteomes" id="UP000054466">
    <property type="component" value="Unassembled WGS sequence"/>
</dbReference>
<keyword evidence="4" id="KW-1185">Reference proteome</keyword>
<evidence type="ECO:0000256" key="1">
    <source>
        <dbReference type="SAM" id="MobiDB-lite"/>
    </source>
</evidence>
<dbReference type="Pfam" id="PF26087">
    <property type="entry name" value="DUF8032"/>
    <property type="match status" value="2"/>
</dbReference>
<dbReference type="PANTHER" id="PTHR22949">
    <property type="entry name" value="WHITE COLLAR 2 PROTEIN WC2"/>
    <property type="match status" value="1"/>
</dbReference>
<feature type="region of interest" description="Disordered" evidence="1">
    <location>
        <begin position="534"/>
        <end position="571"/>
    </location>
</feature>
<dbReference type="VEuPathDB" id="FungiDB:PV07_07410"/>
<feature type="compositionally biased region" description="Basic residues" evidence="1">
    <location>
        <begin position="414"/>
        <end position="426"/>
    </location>
</feature>
<feature type="compositionally biased region" description="Pro residues" evidence="1">
    <location>
        <begin position="37"/>
        <end position="47"/>
    </location>
</feature>
<feature type="region of interest" description="Disordered" evidence="1">
    <location>
        <begin position="1"/>
        <end position="137"/>
    </location>
</feature>
<dbReference type="OrthoDB" id="5599902at2759"/>
<proteinExistence type="predicted"/>
<dbReference type="RefSeq" id="XP_016247907.1">
    <property type="nucleotide sequence ID" value="XM_016394488.1"/>
</dbReference>
<protein>
    <recommendedName>
        <fullName evidence="2">DUF8032 domain-containing protein</fullName>
    </recommendedName>
</protein>
<feature type="compositionally biased region" description="Pro residues" evidence="1">
    <location>
        <begin position="66"/>
        <end position="77"/>
    </location>
</feature>
<accession>A0A0D1ZIA0</accession>
<dbReference type="STRING" id="569365.A0A0D1ZIA0"/>
<name>A0A0D1ZIA0_9EURO</name>
<feature type="compositionally biased region" description="Low complexity" evidence="1">
    <location>
        <begin position="224"/>
        <end position="236"/>
    </location>
</feature>
<sequence>MQHRTTQPYSTVAPLHHIQQQSQTRTLSGTQNTQQPYPSPNIYPPQPSLQSPFLNSQAQFQAQPAPTDPPNFYPPTQSPRSQHSGAGAYYPPEKSDSMAAATATMQRPYPPIYHTPQSNSPASVTSPQTHDPARPMYAQPASQLSQPLYGYQYGMNSVHQPAYGQHHATPQQHQINSQSMLPYQSTTTQIAQPQVASHHSTISSSPRLKSEANQHYQQTPQPRPGMLQQQQQQQHPTPVPQPSALPQQQAQQQSTHQQQQQQQQQQMAQQQQQQQQQQSSNQQMPPNLQPISNAAPGPIPATTPLKIRQDGNGVQWIAFEYSRDRVKMEYTIRCDVESVDATVLSQEFKSENCVYPRACVPKEQYKGNRLTYETDCNHVGWALAELNPCLRGKRGLIQRAVDSWRNSNQDPRLRSRRVRRQAKINRSKMTPSSLGKAPGSGGSVSTGLPGPNSMAAPPVRAPGSLSSTPSQMLHHAQDVSPTGHENVGAPTYNPAQQTYRQNTVTPQMTSPNDLRQSHVFTGYPSYPASLAPSMGPSMAPSMQGGLHHLGRPGGTAAMASKEQEEKNEEENALFGELPEGKRRKFILVEDTQKNARVRVKVTLDQIEMSEIPDSYRKQNSVFPRAYFPVQMQTGSESTPGARFVEEGDEVDSGVPTIGKTSVSVSTTDGEAEVSVPLISRSKRGREQKINELGYRMAWGQGRVFSGRSIFLARALDAYRSKQRSALLASGSDPTHIPAHLEIRPGKRKWLERTRAATQAPATPVPASD</sequence>
<feature type="compositionally biased region" description="Polar residues" evidence="1">
    <location>
        <begin position="1"/>
        <end position="10"/>
    </location>
</feature>
<organism evidence="3 4">
    <name type="scientific">Cladophialophora immunda</name>
    <dbReference type="NCBI Taxonomy" id="569365"/>
    <lineage>
        <taxon>Eukaryota</taxon>
        <taxon>Fungi</taxon>
        <taxon>Dikarya</taxon>
        <taxon>Ascomycota</taxon>
        <taxon>Pezizomycotina</taxon>
        <taxon>Eurotiomycetes</taxon>
        <taxon>Chaetothyriomycetidae</taxon>
        <taxon>Chaetothyriales</taxon>
        <taxon>Herpotrichiellaceae</taxon>
        <taxon>Cladophialophora</taxon>
    </lineage>
</organism>
<feature type="domain" description="DUF8032" evidence="2">
    <location>
        <begin position="314"/>
        <end position="408"/>
    </location>
</feature>
<gene>
    <name evidence="3" type="ORF">PV07_07410</name>
</gene>
<feature type="compositionally biased region" description="Polar residues" evidence="1">
    <location>
        <begin position="115"/>
        <end position="129"/>
    </location>
</feature>
<feature type="compositionally biased region" description="Polar residues" evidence="1">
    <location>
        <begin position="184"/>
        <end position="219"/>
    </location>
</feature>
<feature type="domain" description="DUF8032" evidence="2">
    <location>
        <begin position="586"/>
        <end position="635"/>
    </location>
</feature>
<evidence type="ECO:0000313" key="3">
    <source>
        <dbReference type="EMBL" id="KIW27691.1"/>
    </source>
</evidence>
<reference evidence="3 4" key="1">
    <citation type="submission" date="2015-01" db="EMBL/GenBank/DDBJ databases">
        <title>The Genome Sequence of Cladophialophora immunda CBS83496.</title>
        <authorList>
            <consortium name="The Broad Institute Genomics Platform"/>
            <person name="Cuomo C."/>
            <person name="de Hoog S."/>
            <person name="Gorbushina A."/>
            <person name="Stielow B."/>
            <person name="Teixiera M."/>
            <person name="Abouelleil A."/>
            <person name="Chapman S.B."/>
            <person name="Priest M."/>
            <person name="Young S.K."/>
            <person name="Wortman J."/>
            <person name="Nusbaum C."/>
            <person name="Birren B."/>
        </authorList>
    </citation>
    <scope>NUCLEOTIDE SEQUENCE [LARGE SCALE GENOMIC DNA]</scope>
    <source>
        <strain evidence="3 4">CBS 83496</strain>
    </source>
</reference>
<feature type="region of interest" description="Disordered" evidence="1">
    <location>
        <begin position="407"/>
        <end position="496"/>
    </location>
</feature>
<feature type="compositionally biased region" description="Polar residues" evidence="1">
    <location>
        <begin position="18"/>
        <end position="33"/>
    </location>
</feature>
<evidence type="ECO:0000259" key="2">
    <source>
        <dbReference type="Pfam" id="PF26087"/>
    </source>
</evidence>